<evidence type="ECO:0000313" key="4">
    <source>
        <dbReference type="Proteomes" id="UP000007360"/>
    </source>
</evidence>
<name>K2RRB6_METFP</name>
<keyword evidence="1" id="KW-0472">Membrane</keyword>
<dbReference type="InterPro" id="IPR018975">
    <property type="entry name" value="Pseudomurein-binding_repeat"/>
</dbReference>
<accession>K2RRB6</accession>
<dbReference type="RefSeq" id="WP_004031170.1">
    <property type="nucleotide sequence ID" value="NZ_AMPO01000008.1"/>
</dbReference>
<dbReference type="AlphaFoldDB" id="K2RRB6"/>
<reference evidence="3 4" key="1">
    <citation type="journal article" date="2012" name="J. Bacteriol.">
        <title>Draft genome sequence of Methanobacterium formicicum DSM 3637, an archaebacterium isolated from the methane producer amoeba Pelomyxa palustris.</title>
        <authorList>
            <person name="Gutierrez G."/>
        </authorList>
    </citation>
    <scope>NUCLEOTIDE SEQUENCE [LARGE SCALE GENOMIC DNA]</scope>
    <source>
        <strain evidence="4">DSM 3637 / PP1</strain>
    </source>
</reference>
<sequence length="237" mass="25458">MKCRNCGHDNDADAAFCEECGTKLVGEPSFGRSPPVKPKKEGSKRTNNILIFAIIALVIILGIMGGILLKLPGNSTKAANNTTVTNSTVPPQISLTEGFSVSEVPGLAQEISRTEVGFTTISYGGVTLDKNQCLYILSRGIVMINNAQTGNIPINQYKNPDNAYGTVTSATITKTEYVDMAQRTYTWMDNNGQSPNYIGIKVSGQPDLSPDTLLNLYSKALTQYKSTGQLPTSVTIP</sequence>
<keyword evidence="1" id="KW-0812">Transmembrane</keyword>
<keyword evidence="1" id="KW-1133">Transmembrane helix</keyword>
<comment type="caution">
    <text evidence="3">The sequence shown here is derived from an EMBL/GenBank/DDBJ whole genome shotgun (WGS) entry which is preliminary data.</text>
</comment>
<evidence type="ECO:0000313" key="3">
    <source>
        <dbReference type="EMBL" id="EKF85285.1"/>
    </source>
</evidence>
<organism evidence="3 4">
    <name type="scientific">Methanobacterium formicicum (strain DSM 3637 / PP1)</name>
    <dbReference type="NCBI Taxonomy" id="1204725"/>
    <lineage>
        <taxon>Archaea</taxon>
        <taxon>Methanobacteriati</taxon>
        <taxon>Methanobacteriota</taxon>
        <taxon>Methanomada group</taxon>
        <taxon>Methanobacteria</taxon>
        <taxon>Methanobacteriales</taxon>
        <taxon>Methanobacteriaceae</taxon>
        <taxon>Methanobacterium</taxon>
    </lineage>
</organism>
<keyword evidence="4" id="KW-1185">Reference proteome</keyword>
<evidence type="ECO:0000259" key="2">
    <source>
        <dbReference type="Pfam" id="PF13240"/>
    </source>
</evidence>
<protein>
    <submittedName>
        <fullName evidence="3">Pseudomurein-binding repeat-containing protein</fullName>
    </submittedName>
</protein>
<dbReference type="InterPro" id="IPR026870">
    <property type="entry name" value="Zinc_ribbon_dom"/>
</dbReference>
<dbReference type="Pfam" id="PF13240">
    <property type="entry name" value="Zn_Ribbon_1"/>
    <property type="match status" value="1"/>
</dbReference>
<dbReference type="PATRIC" id="fig|1204725.3.peg.1814"/>
<feature type="domain" description="Zinc-ribbon" evidence="2">
    <location>
        <begin position="2"/>
        <end position="24"/>
    </location>
</feature>
<proteinExistence type="predicted"/>
<evidence type="ECO:0000256" key="1">
    <source>
        <dbReference type="SAM" id="Phobius"/>
    </source>
</evidence>
<dbReference type="EMBL" id="AMPO01000008">
    <property type="protein sequence ID" value="EKF85285.1"/>
    <property type="molecule type" value="Genomic_DNA"/>
</dbReference>
<feature type="transmembrane region" description="Helical" evidence="1">
    <location>
        <begin position="49"/>
        <end position="69"/>
    </location>
</feature>
<dbReference type="OrthoDB" id="71358at2157"/>
<gene>
    <name evidence="3" type="ORF">A994_09011</name>
</gene>
<dbReference type="Pfam" id="PF09373">
    <property type="entry name" value="PMBR"/>
    <property type="match status" value="1"/>
</dbReference>
<dbReference type="Proteomes" id="UP000007360">
    <property type="component" value="Unassembled WGS sequence"/>
</dbReference>